<gene>
    <name evidence="1" type="ORF">SDC9_27656</name>
</gene>
<dbReference type="AlphaFoldDB" id="A0A644URP3"/>
<proteinExistence type="predicted"/>
<accession>A0A644URP3</accession>
<comment type="caution">
    <text evidence="1">The sequence shown here is derived from an EMBL/GenBank/DDBJ whole genome shotgun (WGS) entry which is preliminary data.</text>
</comment>
<protein>
    <recommendedName>
        <fullName evidence="2">Glycoside hydrolase family 57 N-terminal domain-containing protein</fullName>
    </recommendedName>
</protein>
<evidence type="ECO:0000313" key="1">
    <source>
        <dbReference type="EMBL" id="MPL81726.1"/>
    </source>
</evidence>
<dbReference type="EMBL" id="VSSQ01000154">
    <property type="protein sequence ID" value="MPL81726.1"/>
    <property type="molecule type" value="Genomic_DNA"/>
</dbReference>
<sequence length="371" mass="43149">MSFMQTLRFTLSNLPGWRTGRKIIVFESDDWGSIRMSSKEAFGKLVDSGIPIKNNPYCKYDALESNADLENLFEVLSQFKDFKGNHPVFTGVNVVANPDFDKIKASDFQEYFYEPFTETLKMYPVHDRVYQLWKEGVEKRLFVPQFHGREHLNVQRWMRDLMSGNVHSRLAFELGLWGIYSSLIKSDYQAAFDLEFASDLKYQHAVISEGIDLFRELYGYQPEFFVPTNGPFNLALEATLKSKGIKYIMLDKFQKEPLGDGKYKMHIRYLGKKNKHGQIYLSRNGGFEPSQFPGQDNVNACLRSIDMAFKLHKPATISTHRVNYIGWLHPENREETLRQLYVLLGEIIKRWPEVEFMTSDELGDLILADKE</sequence>
<dbReference type="GO" id="GO:0005975">
    <property type="term" value="P:carbohydrate metabolic process"/>
    <property type="evidence" value="ECO:0007669"/>
    <property type="project" value="InterPro"/>
</dbReference>
<evidence type="ECO:0008006" key="2">
    <source>
        <dbReference type="Google" id="ProtNLM"/>
    </source>
</evidence>
<name>A0A644URP3_9ZZZZ</name>
<reference evidence="1" key="1">
    <citation type="submission" date="2019-08" db="EMBL/GenBank/DDBJ databases">
        <authorList>
            <person name="Kucharzyk K."/>
            <person name="Murdoch R.W."/>
            <person name="Higgins S."/>
            <person name="Loffler F."/>
        </authorList>
    </citation>
    <scope>NUCLEOTIDE SEQUENCE</scope>
</reference>
<organism evidence="1">
    <name type="scientific">bioreactor metagenome</name>
    <dbReference type="NCBI Taxonomy" id="1076179"/>
    <lineage>
        <taxon>unclassified sequences</taxon>
        <taxon>metagenomes</taxon>
        <taxon>ecological metagenomes</taxon>
    </lineage>
</organism>
<dbReference type="SUPFAM" id="SSF88713">
    <property type="entry name" value="Glycoside hydrolase/deacetylase"/>
    <property type="match status" value="1"/>
</dbReference>
<dbReference type="InterPro" id="IPR011330">
    <property type="entry name" value="Glyco_hydro/deAcase_b/a-brl"/>
</dbReference>